<comment type="caution">
    <text evidence="2">The sequence shown here is derived from an EMBL/GenBank/DDBJ whole genome shotgun (WGS) entry which is preliminary data.</text>
</comment>
<sequence>MLRKEGLNEEGLRLEKDAMHRDVDKLQYVINAAESIQQKLEEVVGEWVQGISIPKEEQEKVVKFDFHRQPAQLKHGITELVEGDSSRKIVEIIRRTSMGSSLLRAGLVAKKACELGLEVRVEKMFDDVQSKLPGPPKFLLCLLPERKNCDLYGILGGLNSLLSVEQKPSIPLVSKVPTIILGMDVSDGSPGHSDMPSIAAVIFYYCFPSNRKAHLS</sequence>
<keyword evidence="1" id="KW-0408">Iron</keyword>
<dbReference type="InterPro" id="IPR015931">
    <property type="entry name" value="Acnase/IPM_dHydase_lsu_aba_1/3"/>
</dbReference>
<evidence type="ECO:0000313" key="3">
    <source>
        <dbReference type="Proteomes" id="UP001153076"/>
    </source>
</evidence>
<dbReference type="AlphaFoldDB" id="A0A9Q1QII3"/>
<dbReference type="EMBL" id="JAKOGI010000111">
    <property type="protein sequence ID" value="KAJ8443848.1"/>
    <property type="molecule type" value="Genomic_DNA"/>
</dbReference>
<proteinExistence type="predicted"/>
<dbReference type="OrthoDB" id="1654885at2759"/>
<dbReference type="Gene3D" id="3.30.499.10">
    <property type="entry name" value="Aconitase, domain 3"/>
    <property type="match status" value="1"/>
</dbReference>
<evidence type="ECO:0000256" key="1">
    <source>
        <dbReference type="ARBA" id="ARBA00023004"/>
    </source>
</evidence>
<dbReference type="Proteomes" id="UP001153076">
    <property type="component" value="Unassembled WGS sequence"/>
</dbReference>
<accession>A0A9Q1QII3</accession>
<gene>
    <name evidence="2" type="ORF">Cgig2_010312</name>
</gene>
<protein>
    <submittedName>
        <fullName evidence="2">Uncharacterized protein</fullName>
    </submittedName>
</protein>
<evidence type="ECO:0000313" key="2">
    <source>
        <dbReference type="EMBL" id="KAJ8443848.1"/>
    </source>
</evidence>
<organism evidence="2 3">
    <name type="scientific">Carnegiea gigantea</name>
    <dbReference type="NCBI Taxonomy" id="171969"/>
    <lineage>
        <taxon>Eukaryota</taxon>
        <taxon>Viridiplantae</taxon>
        <taxon>Streptophyta</taxon>
        <taxon>Embryophyta</taxon>
        <taxon>Tracheophyta</taxon>
        <taxon>Spermatophyta</taxon>
        <taxon>Magnoliopsida</taxon>
        <taxon>eudicotyledons</taxon>
        <taxon>Gunneridae</taxon>
        <taxon>Pentapetalae</taxon>
        <taxon>Caryophyllales</taxon>
        <taxon>Cactineae</taxon>
        <taxon>Cactaceae</taxon>
        <taxon>Cactoideae</taxon>
        <taxon>Echinocereeae</taxon>
        <taxon>Carnegiea</taxon>
    </lineage>
</organism>
<dbReference type="PANTHER" id="PTHR22891">
    <property type="entry name" value="EUKARYOTIC TRANSLATION INITIATION FACTOR 2C"/>
    <property type="match status" value="1"/>
</dbReference>
<name>A0A9Q1QII3_9CARY</name>
<reference evidence="2" key="1">
    <citation type="submission" date="2022-04" db="EMBL/GenBank/DDBJ databases">
        <title>Carnegiea gigantea Genome sequencing and assembly v2.</title>
        <authorList>
            <person name="Copetti D."/>
            <person name="Sanderson M.J."/>
            <person name="Burquez A."/>
            <person name="Wojciechowski M.F."/>
        </authorList>
    </citation>
    <scope>NUCLEOTIDE SEQUENCE</scope>
    <source>
        <strain evidence="2">SGP5-SGP5p</strain>
        <tissue evidence="2">Aerial part</tissue>
    </source>
</reference>
<keyword evidence="3" id="KW-1185">Reference proteome</keyword>